<evidence type="ECO:0000259" key="5">
    <source>
        <dbReference type="PROSITE" id="PS50977"/>
    </source>
</evidence>
<dbReference type="Gene3D" id="1.10.357.10">
    <property type="entry name" value="Tetracycline Repressor, domain 2"/>
    <property type="match status" value="1"/>
</dbReference>
<protein>
    <submittedName>
        <fullName evidence="6">Putative transcriptional regulator</fullName>
    </submittedName>
</protein>
<feature type="DNA-binding region" description="H-T-H motif" evidence="4">
    <location>
        <begin position="36"/>
        <end position="55"/>
    </location>
</feature>
<dbReference type="PANTHER" id="PTHR30055">
    <property type="entry name" value="HTH-TYPE TRANSCRIPTIONAL REGULATOR RUTR"/>
    <property type="match status" value="1"/>
</dbReference>
<gene>
    <name evidence="6" type="ORF">GOAMR_45_00950</name>
</gene>
<accession>G7GQM1</accession>
<keyword evidence="7" id="KW-1185">Reference proteome</keyword>
<name>G7GQM1_9ACTN</name>
<dbReference type="InterPro" id="IPR025996">
    <property type="entry name" value="MT1864/Rv1816-like_C"/>
</dbReference>
<dbReference type="Pfam" id="PF00440">
    <property type="entry name" value="TetR_N"/>
    <property type="match status" value="1"/>
</dbReference>
<dbReference type="InterPro" id="IPR009057">
    <property type="entry name" value="Homeodomain-like_sf"/>
</dbReference>
<evidence type="ECO:0000313" key="6">
    <source>
        <dbReference type="EMBL" id="GAB05896.1"/>
    </source>
</evidence>
<evidence type="ECO:0000256" key="2">
    <source>
        <dbReference type="ARBA" id="ARBA00023125"/>
    </source>
</evidence>
<dbReference type="PROSITE" id="PS50977">
    <property type="entry name" value="HTH_TETR_2"/>
    <property type="match status" value="1"/>
</dbReference>
<keyword evidence="1" id="KW-0805">Transcription regulation</keyword>
<dbReference type="InterPro" id="IPR001647">
    <property type="entry name" value="HTH_TetR"/>
</dbReference>
<dbReference type="SUPFAM" id="SSF46689">
    <property type="entry name" value="Homeodomain-like"/>
    <property type="match status" value="1"/>
</dbReference>
<dbReference type="InterPro" id="IPR050109">
    <property type="entry name" value="HTH-type_TetR-like_transc_reg"/>
</dbReference>
<dbReference type="STRING" id="1075090.GOAMR_45_00950"/>
<dbReference type="InterPro" id="IPR036271">
    <property type="entry name" value="Tet_transcr_reg_TetR-rel_C_sf"/>
</dbReference>
<proteinExistence type="predicted"/>
<dbReference type="PANTHER" id="PTHR30055:SF220">
    <property type="entry name" value="TETR-FAMILY REGULATORY PROTEIN"/>
    <property type="match status" value="1"/>
</dbReference>
<evidence type="ECO:0000313" key="7">
    <source>
        <dbReference type="Proteomes" id="UP000006023"/>
    </source>
</evidence>
<dbReference type="eggNOG" id="COG1309">
    <property type="taxonomic scope" value="Bacteria"/>
</dbReference>
<dbReference type="Pfam" id="PF13305">
    <property type="entry name" value="TetR_C_33"/>
    <property type="match status" value="1"/>
</dbReference>
<comment type="caution">
    <text evidence="6">The sequence shown here is derived from an EMBL/GenBank/DDBJ whole genome shotgun (WGS) entry which is preliminary data.</text>
</comment>
<feature type="domain" description="HTH tetR-type" evidence="5">
    <location>
        <begin position="13"/>
        <end position="73"/>
    </location>
</feature>
<evidence type="ECO:0000256" key="4">
    <source>
        <dbReference type="PROSITE-ProRule" id="PRU00335"/>
    </source>
</evidence>
<organism evidence="6 7">
    <name type="scientific">Gordonia amarae NBRC 15530</name>
    <dbReference type="NCBI Taxonomy" id="1075090"/>
    <lineage>
        <taxon>Bacteria</taxon>
        <taxon>Bacillati</taxon>
        <taxon>Actinomycetota</taxon>
        <taxon>Actinomycetes</taxon>
        <taxon>Mycobacteriales</taxon>
        <taxon>Gordoniaceae</taxon>
        <taxon>Gordonia</taxon>
    </lineage>
</organism>
<evidence type="ECO:0000256" key="1">
    <source>
        <dbReference type="ARBA" id="ARBA00023015"/>
    </source>
</evidence>
<dbReference type="GO" id="GO:0003700">
    <property type="term" value="F:DNA-binding transcription factor activity"/>
    <property type="evidence" value="ECO:0007669"/>
    <property type="project" value="TreeGrafter"/>
</dbReference>
<keyword evidence="3" id="KW-0804">Transcription</keyword>
<dbReference type="Proteomes" id="UP000006023">
    <property type="component" value="Unassembled WGS sequence"/>
</dbReference>
<reference evidence="6 7" key="1">
    <citation type="submission" date="2011-11" db="EMBL/GenBank/DDBJ databases">
        <title>Whole genome shotgun sequence of Gordonia amarae NBRC 15530.</title>
        <authorList>
            <person name="Takarada H."/>
            <person name="Hosoyama A."/>
            <person name="Tsuchikane K."/>
            <person name="Katsumata H."/>
            <person name="Yamazaki S."/>
            <person name="Fujita N."/>
        </authorList>
    </citation>
    <scope>NUCLEOTIDE SEQUENCE [LARGE SCALE GENOMIC DNA]</scope>
    <source>
        <strain evidence="6 7">NBRC 15530</strain>
    </source>
</reference>
<dbReference type="EMBL" id="BAED01000045">
    <property type="protein sequence ID" value="GAB05896.1"/>
    <property type="molecule type" value="Genomic_DNA"/>
</dbReference>
<evidence type="ECO:0000256" key="3">
    <source>
        <dbReference type="ARBA" id="ARBA00023163"/>
    </source>
</evidence>
<sequence>MISHMARPKVYSDDLRDKLLDAAVEVVADRGVGALSVREVAHLAGTSTTAVYSLLGSKTALTAGVLVRSFESFAAHQEEAVANSAPADVLAGLGAHYVGWALENPRLYELMFGGSLAGIPQSPELQAAATRAMTPLHDGVVAAIAAGFVRRDAETATVMASLWAQVHGLSMLLLSGHFPAEADPATAAMAVVDGWRPPSTRTES</sequence>
<dbReference type="AlphaFoldDB" id="G7GQM1"/>
<keyword evidence="2 4" id="KW-0238">DNA-binding</keyword>
<dbReference type="GO" id="GO:0000976">
    <property type="term" value="F:transcription cis-regulatory region binding"/>
    <property type="evidence" value="ECO:0007669"/>
    <property type="project" value="TreeGrafter"/>
</dbReference>
<dbReference type="SUPFAM" id="SSF48498">
    <property type="entry name" value="Tetracyclin repressor-like, C-terminal domain"/>
    <property type="match status" value="1"/>
</dbReference>